<dbReference type="OrthoDB" id="5947521at2759"/>
<proteinExistence type="predicted"/>
<gene>
    <name evidence="2" type="ORF">OFUS_LOCUS14767</name>
</gene>
<comment type="caution">
    <text evidence="2">The sequence shown here is derived from an EMBL/GenBank/DDBJ whole genome shotgun (WGS) entry which is preliminary data.</text>
</comment>
<feature type="region of interest" description="Disordered" evidence="1">
    <location>
        <begin position="100"/>
        <end position="120"/>
    </location>
</feature>
<dbReference type="AlphaFoldDB" id="A0A8J1TRY3"/>
<feature type="region of interest" description="Disordered" evidence="1">
    <location>
        <begin position="1"/>
        <end position="62"/>
    </location>
</feature>
<evidence type="ECO:0000313" key="2">
    <source>
        <dbReference type="EMBL" id="CAH1789400.1"/>
    </source>
</evidence>
<organism evidence="2 3">
    <name type="scientific">Owenia fusiformis</name>
    <name type="common">Polychaete worm</name>
    <dbReference type="NCBI Taxonomy" id="6347"/>
    <lineage>
        <taxon>Eukaryota</taxon>
        <taxon>Metazoa</taxon>
        <taxon>Spiralia</taxon>
        <taxon>Lophotrochozoa</taxon>
        <taxon>Annelida</taxon>
        <taxon>Polychaeta</taxon>
        <taxon>Sedentaria</taxon>
        <taxon>Canalipalpata</taxon>
        <taxon>Sabellida</taxon>
        <taxon>Oweniida</taxon>
        <taxon>Oweniidae</taxon>
        <taxon>Owenia</taxon>
    </lineage>
</organism>
<accession>A0A8J1TRY3</accession>
<keyword evidence="3" id="KW-1185">Reference proteome</keyword>
<sequence>MMSTVSEESPRHRTRGMFPTSGLSGEYSPAVESHFLSDTPRTRSKTQVSGPTRSSRKNSESIASSFGVKDFGFEAKTSYDATEHLLKSRSDNYFNKSEDPVDDIWKRQPPDFRPQIFGPYPPKRNTQDSMQPWKYGTFPGKQSSLKQDENDKVELPPVLQIIQKPSREKTRFMTRFHIDDPHEARQITLRNDLLPPGDYVPPQLHDFRQYPPLKKLGLSEFITTSDPDPYNIKFITERLNQIKGLHGRPPTERDTKGRQMAPPLHQPPKWEVKNHHPRGPWPTGSASYTRHRRARNAKSAFMQRVTGTLETQWAKEKLEKELTNHAKSAHPLR</sequence>
<feature type="region of interest" description="Disordered" evidence="1">
    <location>
        <begin position="246"/>
        <end position="300"/>
    </location>
</feature>
<dbReference type="EMBL" id="CAIIXF020000007">
    <property type="protein sequence ID" value="CAH1789400.1"/>
    <property type="molecule type" value="Genomic_DNA"/>
</dbReference>
<reference evidence="2" key="1">
    <citation type="submission" date="2022-03" db="EMBL/GenBank/DDBJ databases">
        <authorList>
            <person name="Martin C."/>
        </authorList>
    </citation>
    <scope>NUCLEOTIDE SEQUENCE</scope>
</reference>
<protein>
    <submittedName>
        <fullName evidence="2">Uncharacterized protein</fullName>
    </submittedName>
</protein>
<feature type="compositionally biased region" description="Basic and acidic residues" evidence="1">
    <location>
        <begin position="100"/>
        <end position="110"/>
    </location>
</feature>
<evidence type="ECO:0000256" key="1">
    <source>
        <dbReference type="SAM" id="MobiDB-lite"/>
    </source>
</evidence>
<name>A0A8J1TRY3_OWEFU</name>
<evidence type="ECO:0000313" key="3">
    <source>
        <dbReference type="Proteomes" id="UP000749559"/>
    </source>
</evidence>
<dbReference type="Proteomes" id="UP000749559">
    <property type="component" value="Unassembled WGS sequence"/>
</dbReference>